<protein>
    <submittedName>
        <fullName evidence="4">Uncharacterized protein</fullName>
    </submittedName>
</protein>
<name>A0A8H5CGW4_9AGAR</name>
<feature type="compositionally biased region" description="Polar residues" evidence="1">
    <location>
        <begin position="189"/>
        <end position="206"/>
    </location>
</feature>
<organism evidence="4 5">
    <name type="scientific">Tetrapyrgos nigripes</name>
    <dbReference type="NCBI Taxonomy" id="182062"/>
    <lineage>
        <taxon>Eukaryota</taxon>
        <taxon>Fungi</taxon>
        <taxon>Dikarya</taxon>
        <taxon>Basidiomycota</taxon>
        <taxon>Agaricomycotina</taxon>
        <taxon>Agaricomycetes</taxon>
        <taxon>Agaricomycetidae</taxon>
        <taxon>Agaricales</taxon>
        <taxon>Marasmiineae</taxon>
        <taxon>Marasmiaceae</taxon>
        <taxon>Tetrapyrgos</taxon>
    </lineage>
</organism>
<dbReference type="PANTHER" id="PTHR16861:SF4">
    <property type="entry name" value="SH3 DOMAIN PROTEIN (AFU_ORTHOLOGUE AFUA_1G13610)"/>
    <property type="match status" value="1"/>
</dbReference>
<sequence length="323" mass="35003">MLPFPLVLSFFITVFCSLLSVIAEGNVQCADGGLDWYTNVVGETPCKTYERLRQICDPQYEVGRLNRNTPPDICKRGHECCCNSISFGLSMLCLSCQQGFSHDPTGLDAVNGTYKTYLNNCSPVTNKSFTDDIQAAVCKNNIKIFDDMYDRIFWDDGSWFYEWTRERLSQDLAVNPGNTFTRCGFVSASDNSPTSPALNQTTVGSDSSTSGPSGPPGLPGSITSPSTTPSPALSSASSGSSTGLSGGAIAGIVIGSIIVLGLWAFFIYMWRKRRASQSAPEGPSVGRLFDPQQMVQNTRAGRQEWESLGAGETITRNSNRRVS</sequence>
<keyword evidence="3" id="KW-0732">Signal</keyword>
<reference evidence="4 5" key="1">
    <citation type="journal article" date="2020" name="ISME J.">
        <title>Uncovering the hidden diversity of litter-decomposition mechanisms in mushroom-forming fungi.</title>
        <authorList>
            <person name="Floudas D."/>
            <person name="Bentzer J."/>
            <person name="Ahren D."/>
            <person name="Johansson T."/>
            <person name="Persson P."/>
            <person name="Tunlid A."/>
        </authorList>
    </citation>
    <scope>NUCLEOTIDE SEQUENCE [LARGE SCALE GENOMIC DNA]</scope>
    <source>
        <strain evidence="4 5">CBS 291.85</strain>
    </source>
</reference>
<keyword evidence="2" id="KW-0472">Membrane</keyword>
<accession>A0A8H5CGW4</accession>
<evidence type="ECO:0000313" key="4">
    <source>
        <dbReference type="EMBL" id="KAF5341464.1"/>
    </source>
</evidence>
<evidence type="ECO:0000313" key="5">
    <source>
        <dbReference type="Proteomes" id="UP000559256"/>
    </source>
</evidence>
<feature type="region of interest" description="Disordered" evidence="1">
    <location>
        <begin position="189"/>
        <end position="240"/>
    </location>
</feature>
<feature type="compositionally biased region" description="Low complexity" evidence="1">
    <location>
        <begin position="219"/>
        <end position="240"/>
    </location>
</feature>
<evidence type="ECO:0000256" key="1">
    <source>
        <dbReference type="SAM" id="MobiDB-lite"/>
    </source>
</evidence>
<keyword evidence="2" id="KW-0812">Transmembrane</keyword>
<dbReference type="PANTHER" id="PTHR16861">
    <property type="entry name" value="GLYCOPROTEIN 38"/>
    <property type="match status" value="1"/>
</dbReference>
<feature type="signal peptide" evidence="3">
    <location>
        <begin position="1"/>
        <end position="23"/>
    </location>
</feature>
<feature type="transmembrane region" description="Helical" evidence="2">
    <location>
        <begin position="244"/>
        <end position="268"/>
    </location>
</feature>
<gene>
    <name evidence="4" type="ORF">D9758_013947</name>
</gene>
<proteinExistence type="predicted"/>
<evidence type="ECO:0000256" key="3">
    <source>
        <dbReference type="SAM" id="SignalP"/>
    </source>
</evidence>
<comment type="caution">
    <text evidence="4">The sequence shown here is derived from an EMBL/GenBank/DDBJ whole genome shotgun (WGS) entry which is preliminary data.</text>
</comment>
<keyword evidence="2" id="KW-1133">Transmembrane helix</keyword>
<feature type="chain" id="PRO_5034643619" evidence="3">
    <location>
        <begin position="24"/>
        <end position="323"/>
    </location>
</feature>
<dbReference type="AlphaFoldDB" id="A0A8H5CGW4"/>
<dbReference type="Proteomes" id="UP000559256">
    <property type="component" value="Unassembled WGS sequence"/>
</dbReference>
<dbReference type="OrthoDB" id="2757214at2759"/>
<evidence type="ECO:0000256" key="2">
    <source>
        <dbReference type="SAM" id="Phobius"/>
    </source>
</evidence>
<feature type="region of interest" description="Disordered" evidence="1">
    <location>
        <begin position="278"/>
        <end position="323"/>
    </location>
</feature>
<dbReference type="EMBL" id="JAACJM010000163">
    <property type="protein sequence ID" value="KAF5341464.1"/>
    <property type="molecule type" value="Genomic_DNA"/>
</dbReference>
<keyword evidence="5" id="KW-1185">Reference proteome</keyword>